<keyword evidence="2" id="KW-1003">Cell membrane</keyword>
<keyword evidence="3 6" id="KW-0812">Transmembrane</keyword>
<gene>
    <name evidence="7" type="ORF">PV02_05005</name>
</gene>
<organism evidence="7 8">
    <name type="scientific">Methanolobus chelungpuianus</name>
    <dbReference type="NCBI Taxonomy" id="502115"/>
    <lineage>
        <taxon>Archaea</taxon>
        <taxon>Methanobacteriati</taxon>
        <taxon>Methanobacteriota</taxon>
        <taxon>Stenosarchaea group</taxon>
        <taxon>Methanomicrobia</taxon>
        <taxon>Methanosarcinales</taxon>
        <taxon>Methanosarcinaceae</taxon>
        <taxon>Methanolobus</taxon>
    </lineage>
</organism>
<dbReference type="GO" id="GO:0005886">
    <property type="term" value="C:plasma membrane"/>
    <property type="evidence" value="ECO:0007669"/>
    <property type="project" value="UniProtKB-ARBA"/>
</dbReference>
<proteinExistence type="predicted"/>
<dbReference type="PANTHER" id="PTHR34857">
    <property type="entry name" value="SLL0384 PROTEIN"/>
    <property type="match status" value="1"/>
</dbReference>
<comment type="caution">
    <text evidence="7">The sequence shown here is derived from an EMBL/GenBank/DDBJ whole genome shotgun (WGS) entry which is preliminary data.</text>
</comment>
<evidence type="ECO:0000256" key="1">
    <source>
        <dbReference type="ARBA" id="ARBA00004141"/>
    </source>
</evidence>
<dbReference type="CDD" id="cd16914">
    <property type="entry name" value="EcfT"/>
    <property type="match status" value="1"/>
</dbReference>
<feature type="transmembrane region" description="Helical" evidence="6">
    <location>
        <begin position="71"/>
        <end position="97"/>
    </location>
</feature>
<dbReference type="InterPro" id="IPR051611">
    <property type="entry name" value="ECF_transporter_component"/>
</dbReference>
<keyword evidence="4 6" id="KW-1133">Transmembrane helix</keyword>
<evidence type="ECO:0000256" key="4">
    <source>
        <dbReference type="ARBA" id="ARBA00022989"/>
    </source>
</evidence>
<accession>A0AAE3HAF2</accession>
<evidence type="ECO:0000256" key="2">
    <source>
        <dbReference type="ARBA" id="ARBA00022475"/>
    </source>
</evidence>
<evidence type="ECO:0008006" key="9">
    <source>
        <dbReference type="Google" id="ProtNLM"/>
    </source>
</evidence>
<feature type="transmembrane region" description="Helical" evidence="6">
    <location>
        <begin position="149"/>
        <end position="170"/>
    </location>
</feature>
<keyword evidence="8" id="KW-1185">Reference proteome</keyword>
<dbReference type="AlphaFoldDB" id="A0AAE3HAF2"/>
<dbReference type="PANTHER" id="PTHR34857:SF2">
    <property type="entry name" value="SLL0384 PROTEIN"/>
    <property type="match status" value="1"/>
</dbReference>
<keyword evidence="5 6" id="KW-0472">Membrane</keyword>
<evidence type="ECO:0000256" key="6">
    <source>
        <dbReference type="SAM" id="Phobius"/>
    </source>
</evidence>
<feature type="transmembrane region" description="Helical" evidence="6">
    <location>
        <begin position="109"/>
        <end position="129"/>
    </location>
</feature>
<evidence type="ECO:0000256" key="3">
    <source>
        <dbReference type="ARBA" id="ARBA00022692"/>
    </source>
</evidence>
<dbReference type="Proteomes" id="UP001206983">
    <property type="component" value="Unassembled WGS sequence"/>
</dbReference>
<comment type="subcellular location">
    <subcellularLocation>
        <location evidence="1">Membrane</location>
        <topology evidence="1">Multi-pass membrane protein</topology>
    </subcellularLocation>
</comment>
<reference evidence="7 8" key="1">
    <citation type="journal article" date="2011" name="Appl. Environ. Microbiol.">
        <title>Methanogenic archaea isolated from Taiwan's Chelungpu fault.</title>
        <authorList>
            <person name="Wu S.Y."/>
            <person name="Lai M.C."/>
        </authorList>
    </citation>
    <scope>NUCLEOTIDE SEQUENCE [LARGE SCALE GENOMIC DNA]</scope>
    <source>
        <strain evidence="7 8">St545Mb</strain>
    </source>
</reference>
<evidence type="ECO:0000313" key="8">
    <source>
        <dbReference type="Proteomes" id="UP001206983"/>
    </source>
</evidence>
<dbReference type="EMBL" id="JTEO01000004">
    <property type="protein sequence ID" value="MCQ6962519.1"/>
    <property type="molecule type" value="Genomic_DNA"/>
</dbReference>
<evidence type="ECO:0000313" key="7">
    <source>
        <dbReference type="EMBL" id="MCQ6962519.1"/>
    </source>
</evidence>
<name>A0AAE3HAF2_9EURY</name>
<feature type="transmembrane region" description="Helical" evidence="6">
    <location>
        <begin position="44"/>
        <end position="65"/>
    </location>
</feature>
<dbReference type="RefSeq" id="WP_256622301.1">
    <property type="nucleotide sequence ID" value="NZ_JTEO01000004.1"/>
</dbReference>
<dbReference type="InterPro" id="IPR003339">
    <property type="entry name" value="ABC/ECF_trnsptr_transmembrane"/>
</dbReference>
<protein>
    <recommendedName>
        <fullName evidence="9">Energy-coupling factor transporter transmembrane protein EcfT</fullName>
    </recommendedName>
</protein>
<sequence length="255" mass="28205">MSALLFRYVPGDSFLHLLDPRVKITAMLVASISIFMSSTFREMAAISLVFSLILLISSVSPRIVLGSLRPMLVFLFLIFILQLFLTGGDSLFSLMGLDATYQGLVKGSLLVLRFILLLMFASLLTATTSPSMMTAGIERMLRPLPSRKFGISSFDLATMMFLSLHFVPLLHENFSKLRDSQLSRGLDAKKNPALALYSLSVPMVRAAFGSAEDVAVAMESRCYQGDHRSSLHEPQLRKKDLLSLLSFAAVMLLMI</sequence>
<evidence type="ECO:0000256" key="5">
    <source>
        <dbReference type="ARBA" id="ARBA00023136"/>
    </source>
</evidence>
<dbReference type="Pfam" id="PF02361">
    <property type="entry name" value="CbiQ"/>
    <property type="match status" value="1"/>
</dbReference>